<dbReference type="EMBL" id="MJEQ01009827">
    <property type="protein sequence ID" value="OIT19145.1"/>
    <property type="molecule type" value="Genomic_DNA"/>
</dbReference>
<protein>
    <submittedName>
        <fullName evidence="1">Uncharacterized protein</fullName>
    </submittedName>
</protein>
<feature type="non-terminal residue" evidence="1">
    <location>
        <position position="236"/>
    </location>
</feature>
<comment type="caution">
    <text evidence="1">The sequence shown here is derived from an EMBL/GenBank/DDBJ whole genome shotgun (WGS) entry which is preliminary data.</text>
</comment>
<feature type="non-terminal residue" evidence="1">
    <location>
        <position position="1"/>
    </location>
</feature>
<dbReference type="AlphaFoldDB" id="A0A1J6KIK9"/>
<name>A0A1J6KIK9_NICAT</name>
<proteinExistence type="predicted"/>
<evidence type="ECO:0000313" key="1">
    <source>
        <dbReference type="EMBL" id="OIT19145.1"/>
    </source>
</evidence>
<organism evidence="1 2">
    <name type="scientific">Nicotiana attenuata</name>
    <name type="common">Coyote tobacco</name>
    <dbReference type="NCBI Taxonomy" id="49451"/>
    <lineage>
        <taxon>Eukaryota</taxon>
        <taxon>Viridiplantae</taxon>
        <taxon>Streptophyta</taxon>
        <taxon>Embryophyta</taxon>
        <taxon>Tracheophyta</taxon>
        <taxon>Spermatophyta</taxon>
        <taxon>Magnoliopsida</taxon>
        <taxon>eudicotyledons</taxon>
        <taxon>Gunneridae</taxon>
        <taxon>Pentapetalae</taxon>
        <taxon>asterids</taxon>
        <taxon>lamiids</taxon>
        <taxon>Solanales</taxon>
        <taxon>Solanaceae</taxon>
        <taxon>Nicotianoideae</taxon>
        <taxon>Nicotianeae</taxon>
        <taxon>Nicotiana</taxon>
    </lineage>
</organism>
<evidence type="ECO:0000313" key="2">
    <source>
        <dbReference type="Proteomes" id="UP000187609"/>
    </source>
</evidence>
<accession>A0A1J6KIK9</accession>
<keyword evidence="2" id="KW-1185">Reference proteome</keyword>
<sequence>LNRANNEVNIVDHTRIDKGPSKPSRDVPAKTALARISNVVNPIVEAYDKLDSAAKILSTGTGDTVSNAAARLSTGGISKSAADGVEKIENKKIDPTSNEVPQKLQQHATTALKTTGDRTVAPGVPVVKSAVAGAQFGIVANVDSVVQAASLDVAGDIELNATDMLEAGSQHGQKSLAKGWSVVHRSPSKKAPSDYKKLEAATEFKCSNSFDALVGAHEHGEKDLQHKEVSANSKIM</sequence>
<reference evidence="1" key="1">
    <citation type="submission" date="2016-11" db="EMBL/GenBank/DDBJ databases">
        <title>The genome of Nicotiana attenuata.</title>
        <authorList>
            <person name="Xu S."/>
            <person name="Brockmoeller T."/>
            <person name="Gaquerel E."/>
            <person name="Navarro A."/>
            <person name="Kuhl H."/>
            <person name="Gase K."/>
            <person name="Ling Z."/>
            <person name="Zhou W."/>
            <person name="Kreitzer C."/>
            <person name="Stanke M."/>
            <person name="Tang H."/>
            <person name="Lyons E."/>
            <person name="Pandey P."/>
            <person name="Pandey S.P."/>
            <person name="Timmermann B."/>
            <person name="Baldwin I.T."/>
        </authorList>
    </citation>
    <scope>NUCLEOTIDE SEQUENCE [LARGE SCALE GENOMIC DNA]</scope>
    <source>
        <strain evidence="1">UT</strain>
    </source>
</reference>
<dbReference type="Proteomes" id="UP000187609">
    <property type="component" value="Unassembled WGS sequence"/>
</dbReference>
<gene>
    <name evidence="1" type="ORF">A4A49_58506</name>
</gene>